<keyword evidence="7" id="KW-1185">Reference proteome</keyword>
<dbReference type="CDD" id="cd12254">
    <property type="entry name" value="RRM_hnRNPH_ESRPs_RBM12_like"/>
    <property type="match status" value="1"/>
</dbReference>
<dbReference type="Gene3D" id="3.30.70.330">
    <property type="match status" value="3"/>
</dbReference>
<comment type="caution">
    <text evidence="6">The sequence shown here is derived from an EMBL/GenBank/DDBJ whole genome shotgun (WGS) entry which is preliminary data.</text>
</comment>
<dbReference type="PANTHER" id="PTHR13976">
    <property type="entry name" value="HETEROGENEOUS NUCLEAR RIBONUCLEOPROTEIN-RELATED"/>
    <property type="match status" value="1"/>
</dbReference>
<keyword evidence="1" id="KW-0677">Repeat</keyword>
<organism evidence="6 7">
    <name type="scientific">Bonamia ostreae</name>
    <dbReference type="NCBI Taxonomy" id="126728"/>
    <lineage>
        <taxon>Eukaryota</taxon>
        <taxon>Sar</taxon>
        <taxon>Rhizaria</taxon>
        <taxon>Endomyxa</taxon>
        <taxon>Ascetosporea</taxon>
        <taxon>Haplosporida</taxon>
        <taxon>Bonamia</taxon>
    </lineage>
</organism>
<feature type="compositionally biased region" description="Polar residues" evidence="4">
    <location>
        <begin position="302"/>
        <end position="315"/>
    </location>
</feature>
<dbReference type="SUPFAM" id="SSF54928">
    <property type="entry name" value="RNA-binding domain, RBD"/>
    <property type="match status" value="3"/>
</dbReference>
<reference evidence="6 7" key="1">
    <citation type="journal article" date="2024" name="BMC Biol.">
        <title>Comparative genomics of Ascetosporea gives new insight into the evolutionary basis for animal parasitism in Rhizaria.</title>
        <authorList>
            <person name="Hiltunen Thoren M."/>
            <person name="Onut-Brannstrom I."/>
            <person name="Alfjorden A."/>
            <person name="Peckova H."/>
            <person name="Swords F."/>
            <person name="Hooper C."/>
            <person name="Holzer A.S."/>
            <person name="Bass D."/>
            <person name="Burki F."/>
        </authorList>
    </citation>
    <scope>NUCLEOTIDE SEQUENCE [LARGE SCALE GENOMIC DNA]</scope>
    <source>
        <strain evidence="6">20-A016</strain>
    </source>
</reference>
<proteinExistence type="predicted"/>
<evidence type="ECO:0000256" key="2">
    <source>
        <dbReference type="ARBA" id="ARBA00022884"/>
    </source>
</evidence>
<dbReference type="EMBL" id="JBDODL010000832">
    <property type="protein sequence ID" value="MES1920734.1"/>
    <property type="molecule type" value="Genomic_DNA"/>
</dbReference>
<dbReference type="SMART" id="SM00360">
    <property type="entry name" value="RRM"/>
    <property type="match status" value="3"/>
</dbReference>
<feature type="domain" description="RRM" evidence="5">
    <location>
        <begin position="108"/>
        <end position="187"/>
    </location>
</feature>
<evidence type="ECO:0000256" key="4">
    <source>
        <dbReference type="SAM" id="MobiDB-lite"/>
    </source>
</evidence>
<dbReference type="InterPro" id="IPR035979">
    <property type="entry name" value="RBD_domain_sf"/>
</dbReference>
<dbReference type="PROSITE" id="PS50102">
    <property type="entry name" value="RRM"/>
    <property type="match status" value="1"/>
</dbReference>
<dbReference type="InterPro" id="IPR050666">
    <property type="entry name" value="ESRP"/>
</dbReference>
<name>A0ABV2AM30_9EUKA</name>
<evidence type="ECO:0000313" key="6">
    <source>
        <dbReference type="EMBL" id="MES1920734.1"/>
    </source>
</evidence>
<feature type="region of interest" description="Disordered" evidence="4">
    <location>
        <begin position="295"/>
        <end position="334"/>
    </location>
</feature>
<accession>A0ABV2AM30</accession>
<sequence length="430" mass="49204">MADTTIKFSIKYKKSPKSAEAQKPLWKSKISALAKISFSQLKIYPENALEFQIKDQKFNVWHRIENYKAIPDQGAVIKIVILEDFVPLKFFLNNFRELSPKGPFDSNKTVRLRGLPWECDEDDIFEFFEGLKISRGGVHINYTDPSSNRHSGDGYVEFEEKESVEKALEKAHQCILERYIEIFPSSEEEIFTFRKRQFELARFSSESVPVDEKSVVLKMIGLPWEASYSDILDFLVDTPLTAIHFPKNRQGRSSGTAYVEVLNGEFASRVLGHQKEYIGDRFIEIKMSNMRNLRSDMDVPENSPNPQKTKNSRATSKAIKEMSESPSDKTLPEPTAKAALRKTYCVLIRNLQSETTNYAIDNFFASNGIPPYRIHKRVNGMEAYCEFSTSDDCEMALDLTGRLLEGCEVVISRVSFDEVAEHVGLTHLRD</sequence>
<evidence type="ECO:0000256" key="1">
    <source>
        <dbReference type="ARBA" id="ARBA00022737"/>
    </source>
</evidence>
<evidence type="ECO:0000259" key="5">
    <source>
        <dbReference type="PROSITE" id="PS50102"/>
    </source>
</evidence>
<protein>
    <recommendedName>
        <fullName evidence="5">RRM domain-containing protein</fullName>
    </recommendedName>
</protein>
<dbReference type="Proteomes" id="UP001439008">
    <property type="component" value="Unassembled WGS sequence"/>
</dbReference>
<dbReference type="InterPro" id="IPR012677">
    <property type="entry name" value="Nucleotide-bd_a/b_plait_sf"/>
</dbReference>
<evidence type="ECO:0000313" key="7">
    <source>
        <dbReference type="Proteomes" id="UP001439008"/>
    </source>
</evidence>
<gene>
    <name evidence="6" type="ORF">MHBO_002375</name>
</gene>
<dbReference type="Pfam" id="PF00076">
    <property type="entry name" value="RRM_1"/>
    <property type="match status" value="1"/>
</dbReference>
<dbReference type="InterPro" id="IPR000504">
    <property type="entry name" value="RRM_dom"/>
</dbReference>
<evidence type="ECO:0000256" key="3">
    <source>
        <dbReference type="PROSITE-ProRule" id="PRU00176"/>
    </source>
</evidence>
<feature type="compositionally biased region" description="Basic and acidic residues" evidence="4">
    <location>
        <begin position="318"/>
        <end position="331"/>
    </location>
</feature>
<keyword evidence="2 3" id="KW-0694">RNA-binding</keyword>